<dbReference type="Pfam" id="PF18877">
    <property type="entry name" value="SSSPR-51"/>
    <property type="match status" value="1"/>
</dbReference>
<feature type="region of interest" description="Disordered" evidence="5">
    <location>
        <begin position="551"/>
        <end position="574"/>
    </location>
</feature>
<feature type="region of interest" description="Disordered" evidence="5">
    <location>
        <begin position="187"/>
        <end position="229"/>
    </location>
</feature>
<feature type="region of interest" description="Disordered" evidence="5">
    <location>
        <begin position="665"/>
        <end position="736"/>
    </location>
</feature>
<keyword evidence="1" id="KW-0134">Cell wall</keyword>
<feature type="region of interest" description="Disordered" evidence="5">
    <location>
        <begin position="1"/>
        <end position="77"/>
    </location>
</feature>
<dbReference type="NCBIfam" id="TIGR01167">
    <property type="entry name" value="LPXTG_anchor"/>
    <property type="match status" value="1"/>
</dbReference>
<dbReference type="NCBIfam" id="TIGR04308">
    <property type="entry name" value="repeat_SSSPR51"/>
    <property type="match status" value="1"/>
</dbReference>
<feature type="compositionally biased region" description="Polar residues" evidence="5">
    <location>
        <begin position="125"/>
        <end position="138"/>
    </location>
</feature>
<feature type="compositionally biased region" description="Polar residues" evidence="5">
    <location>
        <begin position="677"/>
        <end position="691"/>
    </location>
</feature>
<dbReference type="Pfam" id="PF17936">
    <property type="entry name" value="Big_6"/>
    <property type="match status" value="6"/>
</dbReference>
<evidence type="ECO:0000256" key="5">
    <source>
        <dbReference type="SAM" id="MobiDB-lite"/>
    </source>
</evidence>
<evidence type="ECO:0000256" key="3">
    <source>
        <dbReference type="ARBA" id="ARBA00022729"/>
    </source>
</evidence>
<dbReference type="InterPro" id="IPR019931">
    <property type="entry name" value="LPXTG_anchor"/>
</dbReference>
<dbReference type="InterPro" id="IPR013783">
    <property type="entry name" value="Ig-like_fold"/>
</dbReference>
<accession>A0A7G1IUB8</accession>
<feature type="compositionally biased region" description="Polar residues" evidence="5">
    <location>
        <begin position="710"/>
        <end position="735"/>
    </location>
</feature>
<name>A0A7G1IUB8_STRMT</name>
<protein>
    <recommendedName>
        <fullName evidence="6">Gram-positive cocci surface proteins LPxTG domain-containing protein</fullName>
    </recommendedName>
</protein>
<feature type="compositionally biased region" description="Polar residues" evidence="5">
    <location>
        <begin position="34"/>
        <end position="47"/>
    </location>
</feature>
<dbReference type="Pfam" id="PF00746">
    <property type="entry name" value="Gram_pos_anchor"/>
    <property type="match status" value="1"/>
</dbReference>
<dbReference type="EMBL" id="AP023349">
    <property type="protein sequence ID" value="BCJ10330.1"/>
    <property type="molecule type" value="Genomic_DNA"/>
</dbReference>
<feature type="compositionally biased region" description="Low complexity" evidence="5">
    <location>
        <begin position="68"/>
        <end position="77"/>
    </location>
</feature>
<keyword evidence="3" id="KW-0732">Signal</keyword>
<evidence type="ECO:0000313" key="7">
    <source>
        <dbReference type="EMBL" id="BCJ10330.1"/>
    </source>
</evidence>
<feature type="compositionally biased region" description="Basic and acidic residues" evidence="5">
    <location>
        <begin position="692"/>
        <end position="703"/>
    </location>
</feature>
<sequence>MTAKATDASGNVSDPSAPKGATDTTKPNAPEITSDLTGKANTNSPVTVSVKAEPGSTVKLYDKDNHEIGTGTAGDDGVATITVANNIPVGDVTAKATDASGNVSDPSAPKGATDTTKPNAPEITSDLTGKANTNSPVTVSVKAEPGSTVKLYDKDNHEIGTGTAGDDGVATITVANNIPVGDVTAKATDASGNVSDPSAPKGATDTTKPNAPEITSDLTGKANTNSPVTVSVKAEPGSTVKLYDKDNHEIGTGTAGDDGVATITVANNIPVGDVTAKATDASGNVSDPSAPKGATDTTKPNAPEITSDLTGKANTNSPVTVSVKAEPGSTVKLYDKDNHEIGTGTAGDDGVATITVANNIPVGDVTAKATDASGNVSDPSAPKGATDTTKPNAPEITSDLTGKANTNSPVTVSVKAEPGSTVKLYDKDNHEIGTGTAGDDGVATITVANNIPVGDVTAKATDASGNVSDPSAPKGATDTTKPNAPEITSDLTGKANTNSPVTVSVKAEPGSTVKLYDKDNHEIGTGTAGDDGVATITVANNIPVGDVTAKATDASGNVSDPSAPKGATDTTKPNAPEIQPELPEFNGGVNGELPDPLELPKVKLIITKWIDEQGNELKPADAKAPAVLGEANEAFEHGEIEGYVFVRTDVNEEGDVVTHVFRKVTTTKPEGNGEQQGGDNTPQSTPEVPTDNTERKPETEKPTVPDTKQAEQLTQTVDAQVAPSQNQAVLPNTGTKADRATGALGALSLLGAFGLLFAKKKKDDEEETRNN</sequence>
<dbReference type="AlphaFoldDB" id="A0A7G1IUB8"/>
<dbReference type="InterPro" id="IPR041498">
    <property type="entry name" value="Big_6"/>
</dbReference>
<evidence type="ECO:0000256" key="2">
    <source>
        <dbReference type="ARBA" id="ARBA00022525"/>
    </source>
</evidence>
<feature type="domain" description="Gram-positive cocci surface proteins LPxTG" evidence="6">
    <location>
        <begin position="730"/>
        <end position="768"/>
    </location>
</feature>
<organism evidence="7 8">
    <name type="scientific">Streptococcus mitis</name>
    <dbReference type="NCBI Taxonomy" id="28037"/>
    <lineage>
        <taxon>Bacteria</taxon>
        <taxon>Bacillati</taxon>
        <taxon>Bacillota</taxon>
        <taxon>Bacilli</taxon>
        <taxon>Lactobacillales</taxon>
        <taxon>Streptococcaceae</taxon>
        <taxon>Streptococcus</taxon>
        <taxon>Streptococcus mitis group</taxon>
    </lineage>
</organism>
<keyword evidence="4" id="KW-0572">Peptidoglycan-anchor</keyword>
<evidence type="ECO:0000313" key="8">
    <source>
        <dbReference type="Proteomes" id="UP000516106"/>
    </source>
</evidence>
<feature type="compositionally biased region" description="Polar residues" evidence="5">
    <location>
        <begin position="307"/>
        <end position="320"/>
    </location>
</feature>
<feature type="region of interest" description="Disordered" evidence="5">
    <location>
        <begin position="96"/>
        <end position="142"/>
    </location>
</feature>
<feature type="region of interest" description="Disordered" evidence="5">
    <location>
        <begin position="279"/>
        <end position="320"/>
    </location>
</feature>
<gene>
    <name evidence="7" type="ORF">SMNM65_07620</name>
</gene>
<dbReference type="Gene3D" id="2.60.40.10">
    <property type="entry name" value="Immunoglobulins"/>
    <property type="match status" value="6"/>
</dbReference>
<feature type="compositionally biased region" description="Polar residues" evidence="5">
    <location>
        <begin position="398"/>
        <end position="411"/>
    </location>
</feature>
<keyword evidence="2" id="KW-0964">Secreted</keyword>
<reference evidence="8" key="1">
    <citation type="submission" date="2020-08" db="EMBL/GenBank/DDBJ databases">
        <title>Complete genome sequence of Streptococcus mitis strain Nm-65.</title>
        <authorList>
            <person name="Tabata A."/>
            <person name="Ohkuni H."/>
            <person name="Nagamune H."/>
        </authorList>
    </citation>
    <scope>NUCLEOTIDE SEQUENCE [LARGE SCALE GENOMIC DNA]</scope>
    <source>
        <strain evidence="8">Nm-65</strain>
    </source>
</reference>
<dbReference type="PROSITE" id="PS50847">
    <property type="entry name" value="GRAM_POS_ANCHORING"/>
    <property type="match status" value="1"/>
</dbReference>
<feature type="compositionally biased region" description="Polar residues" evidence="5">
    <location>
        <begin position="216"/>
        <end position="229"/>
    </location>
</feature>
<dbReference type="Proteomes" id="UP000516106">
    <property type="component" value="Chromosome"/>
</dbReference>
<feature type="region of interest" description="Disordered" evidence="5">
    <location>
        <begin position="461"/>
        <end position="502"/>
    </location>
</feature>
<feature type="region of interest" description="Disordered" evidence="5">
    <location>
        <begin position="370"/>
        <end position="411"/>
    </location>
</feature>
<feature type="compositionally biased region" description="Polar residues" evidence="5">
    <location>
        <begin position="489"/>
        <end position="502"/>
    </location>
</feature>
<dbReference type="InterPro" id="IPR027579">
    <property type="entry name" value="SSSPR51_Rpt"/>
</dbReference>
<evidence type="ECO:0000256" key="4">
    <source>
        <dbReference type="ARBA" id="ARBA00023088"/>
    </source>
</evidence>
<evidence type="ECO:0000256" key="1">
    <source>
        <dbReference type="ARBA" id="ARBA00022512"/>
    </source>
</evidence>
<evidence type="ECO:0000259" key="6">
    <source>
        <dbReference type="PROSITE" id="PS50847"/>
    </source>
</evidence>
<proteinExistence type="predicted"/>